<reference evidence="2" key="1">
    <citation type="journal article" date="2023" name="G3 (Bethesda)">
        <title>Genome assembly and association tests identify interacting loci associated with vigor, precocity, and sex in interspecific pistachio rootstocks.</title>
        <authorList>
            <person name="Palmer W."/>
            <person name="Jacygrad E."/>
            <person name="Sagayaradj S."/>
            <person name="Cavanaugh K."/>
            <person name="Han R."/>
            <person name="Bertier L."/>
            <person name="Beede B."/>
            <person name="Kafkas S."/>
            <person name="Golino D."/>
            <person name="Preece J."/>
            <person name="Michelmore R."/>
        </authorList>
    </citation>
    <scope>NUCLEOTIDE SEQUENCE [LARGE SCALE GENOMIC DNA]</scope>
</reference>
<dbReference type="Proteomes" id="UP001163603">
    <property type="component" value="Chromosome 9"/>
</dbReference>
<gene>
    <name evidence="1" type="ORF">Pint_35193</name>
</gene>
<sequence>MYLEAADVEPGSSSSSLVNQQVQKRAYFPRSPQFIPSKRSKEELHGSDGLSSSRQQKNGHPVEKQ</sequence>
<name>A0ACC0Y2C4_9ROSI</name>
<dbReference type="EMBL" id="CM047744">
    <property type="protein sequence ID" value="KAJ0028536.1"/>
    <property type="molecule type" value="Genomic_DNA"/>
</dbReference>
<keyword evidence="2" id="KW-1185">Reference proteome</keyword>
<organism evidence="1 2">
    <name type="scientific">Pistacia integerrima</name>
    <dbReference type="NCBI Taxonomy" id="434235"/>
    <lineage>
        <taxon>Eukaryota</taxon>
        <taxon>Viridiplantae</taxon>
        <taxon>Streptophyta</taxon>
        <taxon>Embryophyta</taxon>
        <taxon>Tracheophyta</taxon>
        <taxon>Spermatophyta</taxon>
        <taxon>Magnoliopsida</taxon>
        <taxon>eudicotyledons</taxon>
        <taxon>Gunneridae</taxon>
        <taxon>Pentapetalae</taxon>
        <taxon>rosids</taxon>
        <taxon>malvids</taxon>
        <taxon>Sapindales</taxon>
        <taxon>Anacardiaceae</taxon>
        <taxon>Pistacia</taxon>
    </lineage>
</organism>
<accession>A0ACC0Y2C4</accession>
<comment type="caution">
    <text evidence="1">The sequence shown here is derived from an EMBL/GenBank/DDBJ whole genome shotgun (WGS) entry which is preliminary data.</text>
</comment>
<evidence type="ECO:0000313" key="1">
    <source>
        <dbReference type="EMBL" id="KAJ0028536.1"/>
    </source>
</evidence>
<proteinExistence type="predicted"/>
<protein>
    <submittedName>
        <fullName evidence="1">Uncharacterized protein</fullName>
    </submittedName>
</protein>
<evidence type="ECO:0000313" key="2">
    <source>
        <dbReference type="Proteomes" id="UP001163603"/>
    </source>
</evidence>